<evidence type="ECO:0000256" key="4">
    <source>
        <dbReference type="ARBA" id="ARBA00022729"/>
    </source>
</evidence>
<evidence type="ECO:0000256" key="2">
    <source>
        <dbReference type="ARBA" id="ARBA00022448"/>
    </source>
</evidence>
<evidence type="ECO:0000256" key="5">
    <source>
        <dbReference type="ARBA" id="ARBA00023136"/>
    </source>
</evidence>
<organism evidence="9 10">
    <name type="scientific">Peptostreptococcus porci</name>
    <dbReference type="NCBI Taxonomy" id="2652282"/>
    <lineage>
        <taxon>Bacteria</taxon>
        <taxon>Bacillati</taxon>
        <taxon>Bacillota</taxon>
        <taxon>Clostridia</taxon>
        <taxon>Peptostreptococcales</taxon>
        <taxon>Peptostreptococcaceae</taxon>
        <taxon>Peptostreptococcus</taxon>
    </lineage>
</organism>
<dbReference type="Pfam" id="PF01547">
    <property type="entry name" value="SBP_bac_1"/>
    <property type="match status" value="1"/>
</dbReference>
<dbReference type="Proteomes" id="UP000440713">
    <property type="component" value="Unassembled WGS sequence"/>
</dbReference>
<evidence type="ECO:0000256" key="8">
    <source>
        <dbReference type="SAM" id="SignalP"/>
    </source>
</evidence>
<dbReference type="SUPFAM" id="SSF53850">
    <property type="entry name" value="Periplasmic binding protein-like II"/>
    <property type="match status" value="1"/>
</dbReference>
<proteinExistence type="inferred from homology"/>
<keyword evidence="4 8" id="KW-0732">Signal</keyword>
<feature type="chain" id="PRO_5039518222" evidence="8">
    <location>
        <begin position="22"/>
        <end position="430"/>
    </location>
</feature>
<evidence type="ECO:0000256" key="3">
    <source>
        <dbReference type="ARBA" id="ARBA00022475"/>
    </source>
</evidence>
<keyword evidence="7" id="KW-0449">Lipoprotein</keyword>
<evidence type="ECO:0000256" key="6">
    <source>
        <dbReference type="ARBA" id="ARBA00023139"/>
    </source>
</evidence>
<protein>
    <submittedName>
        <fullName evidence="9">Carbohydrate ABC transporter substrate-binding protein</fullName>
    </submittedName>
</protein>
<evidence type="ECO:0000256" key="7">
    <source>
        <dbReference type="ARBA" id="ARBA00023288"/>
    </source>
</evidence>
<dbReference type="InterPro" id="IPR006059">
    <property type="entry name" value="SBP"/>
</dbReference>
<dbReference type="AlphaFoldDB" id="A0A6N7XIR6"/>
<keyword evidence="3" id="KW-1003">Cell membrane</keyword>
<dbReference type="RefSeq" id="WP_154538460.1">
    <property type="nucleotide sequence ID" value="NZ_JAQYHJ010000160.1"/>
</dbReference>
<accession>A0A6N7XIR6</accession>
<evidence type="ECO:0000313" key="10">
    <source>
        <dbReference type="Proteomes" id="UP000440713"/>
    </source>
</evidence>
<dbReference type="PANTHER" id="PTHR43649:SF33">
    <property type="entry name" value="POLYGALACTURONAN_RHAMNOGALACTURONAN-BINDING PROTEIN YTCQ"/>
    <property type="match status" value="1"/>
</dbReference>
<evidence type="ECO:0000256" key="1">
    <source>
        <dbReference type="ARBA" id="ARBA00008520"/>
    </source>
</evidence>
<dbReference type="Gene3D" id="3.40.190.10">
    <property type="entry name" value="Periplasmic binding protein-like II"/>
    <property type="match status" value="2"/>
</dbReference>
<dbReference type="GO" id="GO:0055085">
    <property type="term" value="P:transmembrane transport"/>
    <property type="evidence" value="ECO:0007669"/>
    <property type="project" value="InterPro"/>
</dbReference>
<keyword evidence="6" id="KW-0564">Palmitate</keyword>
<feature type="signal peptide" evidence="8">
    <location>
        <begin position="1"/>
        <end position="21"/>
    </location>
</feature>
<dbReference type="PANTHER" id="PTHR43649">
    <property type="entry name" value="ARABINOSE-BINDING PROTEIN-RELATED"/>
    <property type="match status" value="1"/>
</dbReference>
<sequence>MKFKKVLSLAACGVIASSLLAGCGSKSGSGSSSNGKQVEVDIFQFKVEFKDQFTKLADEYMKEHPDVKINITTVGGGGDYGAALKSKFSSGKEPTIFNIGGPQDVKDWQTKLEDLSSEPLVKEALPTTLDGVTVDKKVYGLPFNQEGYGFIYNKAVFEKAGIKPEEITTYAKLMEAVKTLDSKKADLGLDAVFALPAKEDWVTGLHLSNIFISPEFDGSILKTFEAKNVEFKYAKQFKDVLDMQNKYSVQPTVSLDYSQQVEKLFSTGKVALIQQGNWAFNSIEQVDPELAKNIGLLPIPVEGVAEGKLAVGVPMYWAVNNSKDDATKKAAKDFLNWMYTSEKGKEYVIKEFKFIPAYNGYDVSKISDPLSKDVYSYAKDGKTINWVFMGYPSSWGQKTLGTDIQKYVTGESSFEDIIKHSKDVWAQERK</sequence>
<dbReference type="InterPro" id="IPR006061">
    <property type="entry name" value="SBP_1_CS"/>
</dbReference>
<comment type="similarity">
    <text evidence="1">Belongs to the bacterial solute-binding protein 1 family.</text>
</comment>
<evidence type="ECO:0000313" key="9">
    <source>
        <dbReference type="EMBL" id="MST62989.1"/>
    </source>
</evidence>
<dbReference type="PROSITE" id="PS51257">
    <property type="entry name" value="PROKAR_LIPOPROTEIN"/>
    <property type="match status" value="1"/>
</dbReference>
<name>A0A6N7XIR6_9FIRM</name>
<keyword evidence="2" id="KW-0813">Transport</keyword>
<reference evidence="9 10" key="1">
    <citation type="submission" date="2019-08" db="EMBL/GenBank/DDBJ databases">
        <title>In-depth cultivation of the pig gut microbiome towards novel bacterial diversity and tailored functional studies.</title>
        <authorList>
            <person name="Wylensek D."/>
            <person name="Hitch T.C.A."/>
            <person name="Clavel T."/>
        </authorList>
    </citation>
    <scope>NUCLEOTIDE SEQUENCE [LARGE SCALE GENOMIC DNA]</scope>
    <source>
        <strain evidence="9 10">WCA-SAB-591-4A-A</strain>
    </source>
</reference>
<keyword evidence="10" id="KW-1185">Reference proteome</keyword>
<keyword evidence="5" id="KW-0472">Membrane</keyword>
<comment type="caution">
    <text evidence="9">The sequence shown here is derived from an EMBL/GenBank/DDBJ whole genome shotgun (WGS) entry which is preliminary data.</text>
</comment>
<dbReference type="InterPro" id="IPR050490">
    <property type="entry name" value="Bact_solute-bd_prot1"/>
</dbReference>
<gene>
    <name evidence="9" type="ORF">FYJ71_08570</name>
</gene>
<dbReference type="PROSITE" id="PS01037">
    <property type="entry name" value="SBP_BACTERIAL_1"/>
    <property type="match status" value="1"/>
</dbReference>
<dbReference type="EMBL" id="VUNE01000004">
    <property type="protein sequence ID" value="MST62989.1"/>
    <property type="molecule type" value="Genomic_DNA"/>
</dbReference>